<name>X0WH26_9ZZZZ</name>
<protein>
    <recommendedName>
        <fullName evidence="3">ABC transporter domain-containing protein</fullName>
    </recommendedName>
</protein>
<feature type="non-terminal residue" evidence="4">
    <location>
        <position position="125"/>
    </location>
</feature>
<dbReference type="AlphaFoldDB" id="X0WH26"/>
<dbReference type="Gene3D" id="3.40.50.300">
    <property type="entry name" value="P-loop containing nucleotide triphosphate hydrolases"/>
    <property type="match status" value="1"/>
</dbReference>
<proteinExistence type="inferred from homology"/>
<evidence type="ECO:0000259" key="3">
    <source>
        <dbReference type="Pfam" id="PF00005"/>
    </source>
</evidence>
<evidence type="ECO:0000256" key="1">
    <source>
        <dbReference type="ARBA" id="ARBA00005417"/>
    </source>
</evidence>
<comment type="caution">
    <text evidence="4">The sequence shown here is derived from an EMBL/GenBank/DDBJ whole genome shotgun (WGS) entry which is preliminary data.</text>
</comment>
<feature type="domain" description="ABC transporter" evidence="3">
    <location>
        <begin position="17"/>
        <end position="124"/>
    </location>
</feature>
<accession>X0WH26</accession>
<keyword evidence="2" id="KW-0813">Transport</keyword>
<dbReference type="InterPro" id="IPR003439">
    <property type="entry name" value="ABC_transporter-like_ATP-bd"/>
</dbReference>
<dbReference type="GO" id="GO:0016887">
    <property type="term" value="F:ATP hydrolysis activity"/>
    <property type="evidence" value="ECO:0007669"/>
    <property type="project" value="InterPro"/>
</dbReference>
<evidence type="ECO:0000313" key="4">
    <source>
        <dbReference type="EMBL" id="GAG29955.1"/>
    </source>
</evidence>
<comment type="similarity">
    <text evidence="1">Belongs to the ABC transporter superfamily.</text>
</comment>
<dbReference type="PANTHER" id="PTHR43117:SF4">
    <property type="entry name" value="OSMOPROTECTANT IMPORT ATP-BINDING PROTEIN OSMV"/>
    <property type="match status" value="1"/>
</dbReference>
<organism evidence="4">
    <name type="scientific">marine sediment metagenome</name>
    <dbReference type="NCBI Taxonomy" id="412755"/>
    <lineage>
        <taxon>unclassified sequences</taxon>
        <taxon>metagenomes</taxon>
        <taxon>ecological metagenomes</taxon>
    </lineage>
</organism>
<dbReference type="GO" id="GO:0005524">
    <property type="term" value="F:ATP binding"/>
    <property type="evidence" value="ECO:0007669"/>
    <property type="project" value="InterPro"/>
</dbReference>
<sequence>MIELTNVTKKFGNMTAVNNLSLHIEKGSLTMFIGPSGCGKTTTLRMINRLTSFDKGSIMVNNASINDINPVELRRNIGYVIQEIGLFPHFTVFENIAIVPRLLKWEQKKIEQRIEEILELVTLNQ</sequence>
<evidence type="ECO:0000256" key="2">
    <source>
        <dbReference type="ARBA" id="ARBA00022448"/>
    </source>
</evidence>
<dbReference type="SUPFAM" id="SSF52540">
    <property type="entry name" value="P-loop containing nucleoside triphosphate hydrolases"/>
    <property type="match status" value="1"/>
</dbReference>
<dbReference type="EMBL" id="BARS01049150">
    <property type="protein sequence ID" value="GAG29955.1"/>
    <property type="molecule type" value="Genomic_DNA"/>
</dbReference>
<gene>
    <name evidence="4" type="ORF">S01H1_73546</name>
</gene>
<dbReference type="PANTHER" id="PTHR43117">
    <property type="entry name" value="OSMOPROTECTANT IMPORT ATP-BINDING PROTEIN OSMV"/>
    <property type="match status" value="1"/>
</dbReference>
<dbReference type="Pfam" id="PF00005">
    <property type="entry name" value="ABC_tran"/>
    <property type="match status" value="1"/>
</dbReference>
<dbReference type="InterPro" id="IPR027417">
    <property type="entry name" value="P-loop_NTPase"/>
</dbReference>
<reference evidence="4" key="1">
    <citation type="journal article" date="2014" name="Front. Microbiol.">
        <title>High frequency of phylogenetically diverse reductive dehalogenase-homologous genes in deep subseafloor sedimentary metagenomes.</title>
        <authorList>
            <person name="Kawai M."/>
            <person name="Futagami T."/>
            <person name="Toyoda A."/>
            <person name="Takaki Y."/>
            <person name="Nishi S."/>
            <person name="Hori S."/>
            <person name="Arai W."/>
            <person name="Tsubouchi T."/>
            <person name="Morono Y."/>
            <person name="Uchiyama I."/>
            <person name="Ito T."/>
            <person name="Fujiyama A."/>
            <person name="Inagaki F."/>
            <person name="Takami H."/>
        </authorList>
    </citation>
    <scope>NUCLEOTIDE SEQUENCE</scope>
    <source>
        <strain evidence="4">Expedition CK06-06</strain>
    </source>
</reference>